<evidence type="ECO:0000256" key="4">
    <source>
        <dbReference type="ARBA" id="ARBA00022723"/>
    </source>
</evidence>
<proteinExistence type="predicted"/>
<comment type="caution">
    <text evidence="11">The sequence shown here is derived from an EMBL/GenBank/DDBJ whole genome shotgun (WGS) entry which is preliminary data.</text>
</comment>
<dbReference type="InterPro" id="IPR015890">
    <property type="entry name" value="Chorismate_C"/>
</dbReference>
<comment type="function">
    <text evidence="7">Part of a heterotetrameric complex that catalyzes the two-step biosynthesis of anthranilate, an intermediate in the biosynthesis of L-tryptophan. In the first step, the glutamine-binding beta subunit (TrpG) of anthranilate synthase (AS) provides the glutamine amidotransferase activity which generates ammonia as a substrate that, along with chorismate, is used in the second step, catalyzed by the large alpha subunit of AS (TrpE) to produce anthranilate. In the absence of TrpG, TrpE can synthesize anthranilate directly from chorismate and high concentrations of ammonia.</text>
</comment>
<dbReference type="AlphaFoldDB" id="A0A2A4YKL2"/>
<evidence type="ECO:0000313" key="12">
    <source>
        <dbReference type="Proteomes" id="UP000217838"/>
    </source>
</evidence>
<keyword evidence="4" id="KW-0479">Metal-binding</keyword>
<evidence type="ECO:0000256" key="6">
    <source>
        <dbReference type="ARBA" id="ARBA00023239"/>
    </source>
</evidence>
<keyword evidence="5" id="KW-0460">Magnesium</keyword>
<dbReference type="SUPFAM" id="SSF56322">
    <property type="entry name" value="ADC synthase"/>
    <property type="match status" value="1"/>
</dbReference>
<name>A0A2A4YKL2_UNCAE</name>
<evidence type="ECO:0000256" key="3">
    <source>
        <dbReference type="ARBA" id="ARBA00020653"/>
    </source>
</evidence>
<comment type="catalytic activity">
    <reaction evidence="8">
        <text>chorismate + L-glutamine = anthranilate + pyruvate + L-glutamate + H(+)</text>
        <dbReference type="Rhea" id="RHEA:21732"/>
        <dbReference type="ChEBI" id="CHEBI:15361"/>
        <dbReference type="ChEBI" id="CHEBI:15378"/>
        <dbReference type="ChEBI" id="CHEBI:16567"/>
        <dbReference type="ChEBI" id="CHEBI:29748"/>
        <dbReference type="ChEBI" id="CHEBI:29985"/>
        <dbReference type="ChEBI" id="CHEBI:58359"/>
        <dbReference type="EC" id="4.1.3.27"/>
    </reaction>
</comment>
<dbReference type="InterPro" id="IPR019999">
    <property type="entry name" value="Anth_synth_I-like"/>
</dbReference>
<reference evidence="12" key="1">
    <citation type="submission" date="2017-08" db="EMBL/GenBank/DDBJ databases">
        <title>A dynamic microbial community with high functional redundancy inhabits the cold, oxic subseafloor aquifer.</title>
        <authorList>
            <person name="Tully B.J."/>
            <person name="Wheat C.G."/>
            <person name="Glazer B.T."/>
            <person name="Huber J.A."/>
        </authorList>
    </citation>
    <scope>NUCLEOTIDE SEQUENCE [LARGE SCALE GENOMIC DNA]</scope>
</reference>
<keyword evidence="6" id="KW-0456">Lyase</keyword>
<evidence type="ECO:0000256" key="5">
    <source>
        <dbReference type="ARBA" id="ARBA00022842"/>
    </source>
</evidence>
<gene>
    <name evidence="11" type="ORF">COB11_02450</name>
</gene>
<sequence length="494" mass="55643">MLGKLSFEDFKNLAKRSDKVLVYERLAGDLITPISAIRIVEDRYDNVAFLESAELDQKVGKMSCIGIDPILTFYAFKESCYLERDGSVEKIEEDPIEACKKFIDSHLYKTNQKLDGFLGGGAGFLSYDGIRYFEKVEDSHMQNQKIPDLFYQVFRKYVSFDHKHKIVTLAVSVDVTKDLKKDFEKAKKTLEELKALLFHPSFPKKDERCLDKLSKKSLQTKNELTDKEFVSIAEKAKDYIEEGDAFQIVLSRTIEAEMHCSAFDFYRALKFVSPSPYMFFIKRPDFTILGASPEKLLSIEDGKLETIPIAGTRARKSLEEDDEIMKDLLTDEKENAEHMMLVDLSRNDLGRISEIGSVKVRAIKKVQILSHVMHLISIVEGRLKKGVHPLDALGKVFPAGTLSGAPKIRAMEIIDELEPSKRGVYGGAIFYLDPDLNMDSCIAIRMAQILGNKALIRTGAGIVHDSVPKLEADETHQKARGLLAALKLAMEGSL</sequence>
<feature type="domain" description="Anthranilate synthase component I N-terminal" evidence="10">
    <location>
        <begin position="29"/>
        <end position="169"/>
    </location>
</feature>
<comment type="cofactor">
    <cofactor evidence="1">
        <name>Mg(2+)</name>
        <dbReference type="ChEBI" id="CHEBI:18420"/>
    </cofactor>
</comment>
<evidence type="ECO:0000259" key="10">
    <source>
        <dbReference type="Pfam" id="PF04715"/>
    </source>
</evidence>
<dbReference type="InterPro" id="IPR005801">
    <property type="entry name" value="ADC_synthase"/>
</dbReference>
<dbReference type="PANTHER" id="PTHR11236:SF48">
    <property type="entry name" value="ISOCHORISMATE SYNTHASE MENF"/>
    <property type="match status" value="1"/>
</dbReference>
<evidence type="ECO:0000256" key="1">
    <source>
        <dbReference type="ARBA" id="ARBA00001946"/>
    </source>
</evidence>
<dbReference type="Pfam" id="PF00425">
    <property type="entry name" value="Chorismate_bind"/>
    <property type="match status" value="1"/>
</dbReference>
<dbReference type="PANTHER" id="PTHR11236">
    <property type="entry name" value="AMINOBENZOATE/ANTHRANILATE SYNTHASE"/>
    <property type="match status" value="1"/>
</dbReference>
<dbReference type="InterPro" id="IPR006805">
    <property type="entry name" value="Anth_synth_I_N"/>
</dbReference>
<evidence type="ECO:0000313" key="11">
    <source>
        <dbReference type="EMBL" id="PCI95356.1"/>
    </source>
</evidence>
<dbReference type="GO" id="GO:0046872">
    <property type="term" value="F:metal ion binding"/>
    <property type="evidence" value="ECO:0007669"/>
    <property type="project" value="UniProtKB-KW"/>
</dbReference>
<accession>A0A2A4YKL2</accession>
<evidence type="ECO:0000259" key="9">
    <source>
        <dbReference type="Pfam" id="PF00425"/>
    </source>
</evidence>
<dbReference type="EMBL" id="NVUU01000022">
    <property type="protein sequence ID" value="PCI95356.1"/>
    <property type="molecule type" value="Genomic_DNA"/>
</dbReference>
<protein>
    <recommendedName>
        <fullName evidence="3">Anthranilate synthase component 1</fullName>
    </recommendedName>
</protein>
<dbReference type="PRINTS" id="PR00095">
    <property type="entry name" value="ANTSNTHASEI"/>
</dbReference>
<evidence type="ECO:0000256" key="7">
    <source>
        <dbReference type="ARBA" id="ARBA00025634"/>
    </source>
</evidence>
<dbReference type="Proteomes" id="UP000217838">
    <property type="component" value="Unassembled WGS sequence"/>
</dbReference>
<dbReference type="GO" id="GO:0000162">
    <property type="term" value="P:L-tryptophan biosynthetic process"/>
    <property type="evidence" value="ECO:0007669"/>
    <property type="project" value="TreeGrafter"/>
</dbReference>
<organism evidence="11 12">
    <name type="scientific">Aerophobetes bacterium</name>
    <dbReference type="NCBI Taxonomy" id="2030807"/>
    <lineage>
        <taxon>Bacteria</taxon>
        <taxon>Candidatus Aerophobota</taxon>
    </lineage>
</organism>
<feature type="domain" description="Chorismate-utilising enzyme C-terminal" evidence="9">
    <location>
        <begin position="227"/>
        <end position="478"/>
    </location>
</feature>
<dbReference type="GO" id="GO:0004049">
    <property type="term" value="F:anthranilate synthase activity"/>
    <property type="evidence" value="ECO:0007669"/>
    <property type="project" value="UniProtKB-EC"/>
</dbReference>
<evidence type="ECO:0000256" key="8">
    <source>
        <dbReference type="ARBA" id="ARBA00047683"/>
    </source>
</evidence>
<evidence type="ECO:0000256" key="2">
    <source>
        <dbReference type="ARBA" id="ARBA00011575"/>
    </source>
</evidence>
<dbReference type="Gene3D" id="3.60.120.10">
    <property type="entry name" value="Anthranilate synthase"/>
    <property type="match status" value="1"/>
</dbReference>
<dbReference type="Pfam" id="PF04715">
    <property type="entry name" value="Anth_synt_I_N"/>
    <property type="match status" value="1"/>
</dbReference>
<comment type="subunit">
    <text evidence="2">Heterotetramer consisting of two non-identical subunits: a beta subunit (TrpG) and a large alpha subunit (TrpE).</text>
</comment>
<feature type="unsure residue" description="D or N" evidence="11">
    <location>
        <position position="148"/>
    </location>
</feature>